<evidence type="ECO:0000313" key="2">
    <source>
        <dbReference type="Proteomes" id="UP000821845"/>
    </source>
</evidence>
<reference evidence="1" key="1">
    <citation type="submission" date="2020-05" db="EMBL/GenBank/DDBJ databases">
        <title>Large-scale comparative analyses of tick genomes elucidate their genetic diversity and vector capacities.</title>
        <authorList>
            <person name="Jia N."/>
            <person name="Wang J."/>
            <person name="Shi W."/>
            <person name="Du L."/>
            <person name="Sun Y."/>
            <person name="Zhan W."/>
            <person name="Jiang J."/>
            <person name="Wang Q."/>
            <person name="Zhang B."/>
            <person name="Ji P."/>
            <person name="Sakyi L.B."/>
            <person name="Cui X."/>
            <person name="Yuan T."/>
            <person name="Jiang B."/>
            <person name="Yang W."/>
            <person name="Lam T.T.-Y."/>
            <person name="Chang Q."/>
            <person name="Ding S."/>
            <person name="Wang X."/>
            <person name="Zhu J."/>
            <person name="Ruan X."/>
            <person name="Zhao L."/>
            <person name="Wei J."/>
            <person name="Que T."/>
            <person name="Du C."/>
            <person name="Cheng J."/>
            <person name="Dai P."/>
            <person name="Han X."/>
            <person name="Huang E."/>
            <person name="Gao Y."/>
            <person name="Liu J."/>
            <person name="Shao H."/>
            <person name="Ye R."/>
            <person name="Li L."/>
            <person name="Wei W."/>
            <person name="Wang X."/>
            <person name="Wang C."/>
            <person name="Yang T."/>
            <person name="Huo Q."/>
            <person name="Li W."/>
            <person name="Guo W."/>
            <person name="Chen H."/>
            <person name="Zhou L."/>
            <person name="Ni X."/>
            <person name="Tian J."/>
            <person name="Zhou Y."/>
            <person name="Sheng Y."/>
            <person name="Liu T."/>
            <person name="Pan Y."/>
            <person name="Xia L."/>
            <person name="Li J."/>
            <person name="Zhao F."/>
            <person name="Cao W."/>
        </authorList>
    </citation>
    <scope>NUCLEOTIDE SEQUENCE</scope>
    <source>
        <strain evidence="1">Hyas-2018</strain>
    </source>
</reference>
<evidence type="ECO:0000313" key="1">
    <source>
        <dbReference type="EMBL" id="KAH6927527.1"/>
    </source>
</evidence>
<proteinExistence type="predicted"/>
<name>A0ACB7RXA8_HYAAI</name>
<keyword evidence="2" id="KW-1185">Reference proteome</keyword>
<organism evidence="1 2">
    <name type="scientific">Hyalomma asiaticum</name>
    <name type="common">Tick</name>
    <dbReference type="NCBI Taxonomy" id="266040"/>
    <lineage>
        <taxon>Eukaryota</taxon>
        <taxon>Metazoa</taxon>
        <taxon>Ecdysozoa</taxon>
        <taxon>Arthropoda</taxon>
        <taxon>Chelicerata</taxon>
        <taxon>Arachnida</taxon>
        <taxon>Acari</taxon>
        <taxon>Parasitiformes</taxon>
        <taxon>Ixodida</taxon>
        <taxon>Ixodoidea</taxon>
        <taxon>Ixodidae</taxon>
        <taxon>Hyalomminae</taxon>
        <taxon>Hyalomma</taxon>
    </lineage>
</organism>
<accession>A0ACB7RXA8</accession>
<comment type="caution">
    <text evidence="1">The sequence shown here is derived from an EMBL/GenBank/DDBJ whole genome shotgun (WGS) entry which is preliminary data.</text>
</comment>
<sequence length="214" mass="24475">MGRPSVLGTLKEQSAHDESLWRQHWERAPLRLVYAWEEYRTRTADYMRQRRENAFSQGAEHNHNVIFESFPYGVAIVQTDDDSKFECLTALRKDIDHEAKKATYVWSLGNGDGQKRKHEAFHHTVGATPDATNFTVGKNSDKVEVGYFRYTDYKTCAVMELEHYGEQCILWVAKEVETSVPADCLAQYNDICGAGINVHDSDICVDDDDDSEDD</sequence>
<protein>
    <submittedName>
        <fullName evidence="1">Uncharacterized protein</fullName>
    </submittedName>
</protein>
<gene>
    <name evidence="1" type="ORF">HPB50_005544</name>
</gene>
<dbReference type="Proteomes" id="UP000821845">
    <property type="component" value="Chromosome 6"/>
</dbReference>
<dbReference type="EMBL" id="CM023486">
    <property type="protein sequence ID" value="KAH6927527.1"/>
    <property type="molecule type" value="Genomic_DNA"/>
</dbReference>